<organism evidence="1 2">
    <name type="scientific">Vitis vinifera</name>
    <name type="common">Grape</name>
    <dbReference type="NCBI Taxonomy" id="29760"/>
    <lineage>
        <taxon>Eukaryota</taxon>
        <taxon>Viridiplantae</taxon>
        <taxon>Streptophyta</taxon>
        <taxon>Embryophyta</taxon>
        <taxon>Tracheophyta</taxon>
        <taxon>Spermatophyta</taxon>
        <taxon>Magnoliopsida</taxon>
        <taxon>eudicotyledons</taxon>
        <taxon>Gunneridae</taxon>
        <taxon>Pentapetalae</taxon>
        <taxon>rosids</taxon>
        <taxon>Vitales</taxon>
        <taxon>Vitaceae</taxon>
        <taxon>Viteae</taxon>
        <taxon>Vitis</taxon>
    </lineage>
</organism>
<accession>A0A438ECQ6</accession>
<proteinExistence type="predicted"/>
<sequence>MSGLRINLAKSEILPVGGMEEVEELAVKLGCKVESLPQLTWDYF</sequence>
<reference evidence="1 2" key="1">
    <citation type="journal article" date="2018" name="PLoS Genet.">
        <title>Population sequencing reveals clonal diversity and ancestral inbreeding in the grapevine cultivar Chardonnay.</title>
        <authorList>
            <person name="Roach M.J."/>
            <person name="Johnson D.L."/>
            <person name="Bohlmann J."/>
            <person name="van Vuuren H.J."/>
            <person name="Jones S.J."/>
            <person name="Pretorius I.S."/>
            <person name="Schmidt S.A."/>
            <person name="Borneman A.R."/>
        </authorList>
    </citation>
    <scope>NUCLEOTIDE SEQUENCE [LARGE SCALE GENOMIC DNA]</scope>
    <source>
        <strain evidence="2">cv. Chardonnay</strain>
        <tissue evidence="1">Leaf</tissue>
    </source>
</reference>
<name>A0A438ECQ6_VITVI</name>
<gene>
    <name evidence="1" type="ORF">CK203_091544</name>
</gene>
<dbReference type="AlphaFoldDB" id="A0A438ECQ6"/>
<evidence type="ECO:0000313" key="1">
    <source>
        <dbReference type="EMBL" id="RVW45601.1"/>
    </source>
</evidence>
<dbReference type="Proteomes" id="UP000288805">
    <property type="component" value="Unassembled WGS sequence"/>
</dbReference>
<evidence type="ECO:0000313" key="2">
    <source>
        <dbReference type="Proteomes" id="UP000288805"/>
    </source>
</evidence>
<comment type="caution">
    <text evidence="1">The sequence shown here is derived from an EMBL/GenBank/DDBJ whole genome shotgun (WGS) entry which is preliminary data.</text>
</comment>
<dbReference type="EMBL" id="QGNW01001323">
    <property type="protein sequence ID" value="RVW45601.1"/>
    <property type="molecule type" value="Genomic_DNA"/>
</dbReference>
<protein>
    <submittedName>
        <fullName evidence="1">Uncharacterized protein</fullName>
    </submittedName>
</protein>